<feature type="domain" description="G-protein coupled receptors family 1 profile" evidence="15">
    <location>
        <begin position="526"/>
        <end position="770"/>
    </location>
</feature>
<evidence type="ECO:0000256" key="14">
    <source>
        <dbReference type="SAM" id="Phobius"/>
    </source>
</evidence>
<evidence type="ECO:0000256" key="11">
    <source>
        <dbReference type="ARBA" id="ARBA00023170"/>
    </source>
</evidence>
<keyword evidence="2" id="KW-1003">Cell membrane</keyword>
<evidence type="ECO:0000256" key="1">
    <source>
        <dbReference type="ARBA" id="ARBA00004651"/>
    </source>
</evidence>
<keyword evidence="13" id="KW-0807">Transducer</keyword>
<evidence type="ECO:0000256" key="3">
    <source>
        <dbReference type="ARBA" id="ARBA00022614"/>
    </source>
</evidence>
<feature type="transmembrane region" description="Helical" evidence="14">
    <location>
        <begin position="718"/>
        <end position="741"/>
    </location>
</feature>
<evidence type="ECO:0000256" key="2">
    <source>
        <dbReference type="ARBA" id="ARBA00022475"/>
    </source>
</evidence>
<dbReference type="PRINTS" id="PR00237">
    <property type="entry name" value="GPCRRHODOPSN"/>
</dbReference>
<reference evidence="16" key="4">
    <citation type="submission" date="2025-08" db="UniProtKB">
        <authorList>
            <consortium name="Ensembl"/>
        </authorList>
    </citation>
    <scope>IDENTIFICATION</scope>
</reference>
<keyword evidence="8" id="KW-0297">G-protein coupled receptor</keyword>
<reference evidence="17" key="3">
    <citation type="journal article" date="2014" name="Nature">
        <title>Elephant shark genome provides unique insights into gnathostome evolution.</title>
        <authorList>
            <consortium name="International Elephant Shark Genome Sequencing Consortium"/>
            <person name="Venkatesh B."/>
            <person name="Lee A.P."/>
            <person name="Ravi V."/>
            <person name="Maurya A.K."/>
            <person name="Lian M.M."/>
            <person name="Swann J.B."/>
            <person name="Ohta Y."/>
            <person name="Flajnik M.F."/>
            <person name="Sutoh Y."/>
            <person name="Kasahara M."/>
            <person name="Hoon S."/>
            <person name="Gangu V."/>
            <person name="Roy S.W."/>
            <person name="Irimia M."/>
            <person name="Korzh V."/>
            <person name="Kondrychyn I."/>
            <person name="Lim Z.W."/>
            <person name="Tay B.H."/>
            <person name="Tohari S."/>
            <person name="Kong K.W."/>
            <person name="Ho S."/>
            <person name="Lorente-Galdos B."/>
            <person name="Quilez J."/>
            <person name="Marques-Bonet T."/>
            <person name="Raney B.J."/>
            <person name="Ingham P.W."/>
            <person name="Tay A."/>
            <person name="Hillier L.W."/>
            <person name="Minx P."/>
            <person name="Boehm T."/>
            <person name="Wilson R.K."/>
            <person name="Brenner S."/>
            <person name="Warren W.C."/>
        </authorList>
    </citation>
    <scope>NUCLEOTIDE SEQUENCE [LARGE SCALE GENOMIC DNA]</scope>
</reference>
<feature type="transmembrane region" description="Helical" evidence="14">
    <location>
        <begin position="510"/>
        <end position="535"/>
    </location>
</feature>
<reference evidence="16" key="5">
    <citation type="submission" date="2025-09" db="UniProtKB">
        <authorList>
            <consortium name="Ensembl"/>
        </authorList>
    </citation>
    <scope>IDENTIFICATION</scope>
</reference>
<dbReference type="PROSITE" id="PS51450">
    <property type="entry name" value="LRR"/>
    <property type="match status" value="4"/>
</dbReference>
<name>A0A4W3JX77_CALMI</name>
<keyword evidence="3" id="KW-0433">Leucine-rich repeat</keyword>
<dbReference type="GO" id="GO:0008528">
    <property type="term" value="F:G protein-coupled peptide receptor activity"/>
    <property type="evidence" value="ECO:0007669"/>
    <property type="project" value="TreeGrafter"/>
</dbReference>
<dbReference type="InterPro" id="IPR032675">
    <property type="entry name" value="LRR_dom_sf"/>
</dbReference>
<evidence type="ECO:0000256" key="4">
    <source>
        <dbReference type="ARBA" id="ARBA00022692"/>
    </source>
</evidence>
<dbReference type="Pfam" id="PF13855">
    <property type="entry name" value="LRR_8"/>
    <property type="match status" value="5"/>
</dbReference>
<dbReference type="GO" id="GO:0005886">
    <property type="term" value="C:plasma membrane"/>
    <property type="evidence" value="ECO:0007669"/>
    <property type="project" value="UniProtKB-SubCell"/>
</dbReference>
<dbReference type="AlphaFoldDB" id="A0A4W3JX77"/>
<keyword evidence="4 14" id="KW-0812">Transmembrane</keyword>
<evidence type="ECO:0000256" key="9">
    <source>
        <dbReference type="ARBA" id="ARBA00023136"/>
    </source>
</evidence>
<keyword evidence="17" id="KW-1185">Reference proteome</keyword>
<reference evidence="17" key="1">
    <citation type="journal article" date="2006" name="Science">
        <title>Ancient noncoding elements conserved in the human genome.</title>
        <authorList>
            <person name="Venkatesh B."/>
            <person name="Kirkness E.F."/>
            <person name="Loh Y.H."/>
            <person name="Halpern A.L."/>
            <person name="Lee A.P."/>
            <person name="Johnson J."/>
            <person name="Dandona N."/>
            <person name="Viswanathan L.D."/>
            <person name="Tay A."/>
            <person name="Venter J.C."/>
            <person name="Strausberg R.L."/>
            <person name="Brenner S."/>
        </authorList>
    </citation>
    <scope>NUCLEOTIDE SEQUENCE [LARGE SCALE GENOMIC DNA]</scope>
</reference>
<evidence type="ECO:0000256" key="6">
    <source>
        <dbReference type="ARBA" id="ARBA00022737"/>
    </source>
</evidence>
<keyword evidence="11" id="KW-0675">Receptor</keyword>
<evidence type="ECO:0000313" key="17">
    <source>
        <dbReference type="Proteomes" id="UP000314986"/>
    </source>
</evidence>
<keyword evidence="7 14" id="KW-1133">Transmembrane helix</keyword>
<dbReference type="FunFam" id="1.20.1070.10:FF:000028">
    <property type="entry name" value="leucine-rich repeat-containing G-protein coupled receptor 4 isoform X1"/>
    <property type="match status" value="1"/>
</dbReference>
<evidence type="ECO:0000256" key="7">
    <source>
        <dbReference type="ARBA" id="ARBA00022989"/>
    </source>
</evidence>
<feature type="transmembrane region" description="Helical" evidence="14">
    <location>
        <begin position="753"/>
        <end position="773"/>
    </location>
</feature>
<keyword evidence="12" id="KW-0325">Glycoprotein</keyword>
<accession>A0A4W3JX77</accession>
<dbReference type="InterPro" id="IPR001611">
    <property type="entry name" value="Leu-rich_rpt"/>
</dbReference>
<dbReference type="GO" id="GO:0007189">
    <property type="term" value="P:adenylate cyclase-activating G protein-coupled receptor signaling pathway"/>
    <property type="evidence" value="ECO:0007669"/>
    <property type="project" value="TreeGrafter"/>
</dbReference>
<feature type="transmembrane region" description="Helical" evidence="14">
    <location>
        <begin position="633"/>
        <end position="653"/>
    </location>
</feature>
<dbReference type="PANTHER" id="PTHR24372:SF71">
    <property type="entry name" value="LEUCINE-RICH REPEAT-CONTAINING G-PROTEIN COUPLED RECEPTOR 5"/>
    <property type="match status" value="1"/>
</dbReference>
<evidence type="ECO:0000259" key="15">
    <source>
        <dbReference type="PROSITE" id="PS50262"/>
    </source>
</evidence>
<keyword evidence="5" id="KW-0732">Signal</keyword>
<dbReference type="Gene3D" id="3.80.10.10">
    <property type="entry name" value="Ribonuclease Inhibitor"/>
    <property type="match status" value="1"/>
</dbReference>
<dbReference type="SUPFAM" id="SSF52058">
    <property type="entry name" value="L domain-like"/>
    <property type="match status" value="1"/>
</dbReference>
<protein>
    <submittedName>
        <fullName evidence="16">Leucine rich repeat containing G protein-coupled receptor 5</fullName>
    </submittedName>
</protein>
<evidence type="ECO:0000256" key="10">
    <source>
        <dbReference type="ARBA" id="ARBA00023157"/>
    </source>
</evidence>
<proteinExistence type="predicted"/>
<dbReference type="PRINTS" id="PR00373">
    <property type="entry name" value="GLYCHORMONER"/>
</dbReference>
<keyword evidence="10" id="KW-1015">Disulfide bond</keyword>
<dbReference type="InterPro" id="IPR017452">
    <property type="entry name" value="GPCR_Rhodpsn_7TM"/>
</dbReference>
<dbReference type="FunCoup" id="A0A4W3JX77">
    <property type="interactions" value="47"/>
</dbReference>
<dbReference type="Proteomes" id="UP000314986">
    <property type="component" value="Unassembled WGS sequence"/>
</dbReference>
<comment type="subcellular location">
    <subcellularLocation>
        <location evidence="1">Cell membrane</location>
        <topology evidence="1">Multi-pass membrane protein</topology>
    </subcellularLocation>
</comment>
<dbReference type="SMART" id="SM00369">
    <property type="entry name" value="LRR_TYP"/>
    <property type="match status" value="13"/>
</dbReference>
<dbReference type="InterPro" id="IPR003591">
    <property type="entry name" value="Leu-rich_rpt_typical-subtyp"/>
</dbReference>
<dbReference type="InParanoid" id="A0A4W3JX77"/>
<dbReference type="GO" id="GO:0009755">
    <property type="term" value="P:hormone-mediated signaling pathway"/>
    <property type="evidence" value="ECO:0007669"/>
    <property type="project" value="TreeGrafter"/>
</dbReference>
<dbReference type="OMA" id="PSSMGFM"/>
<feature type="transmembrane region" description="Helical" evidence="14">
    <location>
        <begin position="673"/>
        <end position="697"/>
    </location>
</feature>
<dbReference type="InterPro" id="IPR000276">
    <property type="entry name" value="GPCR_Rhodpsn"/>
</dbReference>
<keyword evidence="6" id="KW-0677">Repeat</keyword>
<reference evidence="17" key="2">
    <citation type="journal article" date="2007" name="PLoS Biol.">
        <title>Survey sequencing and comparative analysis of the elephant shark (Callorhinchus milii) genome.</title>
        <authorList>
            <person name="Venkatesh B."/>
            <person name="Kirkness E.F."/>
            <person name="Loh Y.H."/>
            <person name="Halpern A.L."/>
            <person name="Lee A.P."/>
            <person name="Johnson J."/>
            <person name="Dandona N."/>
            <person name="Viswanathan L.D."/>
            <person name="Tay A."/>
            <person name="Venter J.C."/>
            <person name="Strausberg R.L."/>
            <person name="Brenner S."/>
        </authorList>
    </citation>
    <scope>NUCLEOTIDE SEQUENCE [LARGE SCALE GENOMIC DNA]</scope>
</reference>
<organism evidence="16 17">
    <name type="scientific">Callorhinchus milii</name>
    <name type="common">Ghost shark</name>
    <dbReference type="NCBI Taxonomy" id="7868"/>
    <lineage>
        <taxon>Eukaryota</taxon>
        <taxon>Metazoa</taxon>
        <taxon>Chordata</taxon>
        <taxon>Craniata</taxon>
        <taxon>Vertebrata</taxon>
        <taxon>Chondrichthyes</taxon>
        <taxon>Holocephali</taxon>
        <taxon>Chimaeriformes</taxon>
        <taxon>Callorhinchidae</taxon>
        <taxon>Callorhinchus</taxon>
    </lineage>
</organism>
<dbReference type="SMART" id="SM00364">
    <property type="entry name" value="LRR_BAC"/>
    <property type="match status" value="4"/>
</dbReference>
<dbReference type="Ensembl" id="ENSCMIT00000048783.1">
    <property type="protein sequence ID" value="ENSCMIP00000048109.1"/>
    <property type="gene ID" value="ENSCMIG00000019677.1"/>
</dbReference>
<keyword evidence="9 14" id="KW-0472">Membrane</keyword>
<dbReference type="Pfam" id="PF00560">
    <property type="entry name" value="LRR_1"/>
    <property type="match status" value="1"/>
</dbReference>
<feature type="transmembrane region" description="Helical" evidence="14">
    <location>
        <begin position="547"/>
        <end position="571"/>
    </location>
</feature>
<evidence type="ECO:0000313" key="16">
    <source>
        <dbReference type="Ensembl" id="ENSCMIP00000048109.1"/>
    </source>
</evidence>
<dbReference type="GeneTree" id="ENSGT00940000160214"/>
<evidence type="ECO:0000256" key="12">
    <source>
        <dbReference type="ARBA" id="ARBA00023180"/>
    </source>
</evidence>
<feature type="transmembrane region" description="Helical" evidence="14">
    <location>
        <begin position="591"/>
        <end position="612"/>
    </location>
</feature>
<dbReference type="InterPro" id="IPR002131">
    <property type="entry name" value="Gphrmn_rcpt_fam"/>
</dbReference>
<dbReference type="STRING" id="7868.ENSCMIP00000048109"/>
<evidence type="ECO:0000256" key="5">
    <source>
        <dbReference type="ARBA" id="ARBA00022729"/>
    </source>
</evidence>
<dbReference type="SUPFAM" id="SSF81321">
    <property type="entry name" value="Family A G protein-coupled receptor-like"/>
    <property type="match status" value="1"/>
</dbReference>
<dbReference type="SMART" id="SM00365">
    <property type="entry name" value="LRR_SD22"/>
    <property type="match status" value="6"/>
</dbReference>
<evidence type="ECO:0000256" key="13">
    <source>
        <dbReference type="ARBA" id="ARBA00023224"/>
    </source>
</evidence>
<dbReference type="PROSITE" id="PS50262">
    <property type="entry name" value="G_PROTEIN_RECEP_F1_2"/>
    <property type="match status" value="1"/>
</dbReference>
<dbReference type="GO" id="GO:0016500">
    <property type="term" value="F:protein-hormone receptor activity"/>
    <property type="evidence" value="ECO:0007669"/>
    <property type="project" value="InterPro"/>
</dbReference>
<sequence length="861" mass="95334">MYVCTLPVIVIFFMGNSCFRINFIPFLKPPNESHMIKMCSLLLSPCRRLAGNDLTYIPMGAFAGLYNLKVLMLQNNRLRQVPDKALQSLHALQSLRLDANHISVVPPTSFKGLGSLRHLWLDDNALTEIPVEALCSLLCLQAMTLALNKIPYIPDYAFANLSSLVVLHLHNNRIHSLGKKCFDGLHSLETLDLNYNNLDEFPIAIRALTNLKELGFHSNNIQLIPKQAFVGNPSLLTIHFYDNPIQFVGKSAFQHLPELRTLSLNGATEITEFPDLTGTTSLESLTLTGAQITSLPRAVCKQLPNLQFLDLSYNLIEELPSFFGCQKLQKIDLHHNKICEIQDDTFQQLTALRSLDLGWNKIAFIHQDSFTSLPSLIKLDLTFNLLSSLPVAGLNGLRHLKITGNQALQDLVPVENLPNLRALEMPYAYQCCACGSCKNSYKRDRQWGRAENSSAEEAHKRDTGMLSAQDDHDLDDFSVDFEEDPKVQLSVQCTPMPGPFKPCDYLFGSWMIRLGVWTIVLLSLICNGLVTTTVFGSPAFLSPPKLLVGLMSMVNSLMGCYSGILAVVDMLTLGSFAKYGARWENGTGCQVGGFFAVFASEMSIFLLTIAAVERSLSTKCATKQGKALSSIKIAAVVCAILAFVIAMLPLFHVGEYGISPLCFPLPFGESSTLGFLVALVLLNSFCFLVMTITYTKLFCTLEKGDLDHLWDCSMVKHVAWLLFTNCILYCPVAFLSFSSLLNLTVISPEVIKSILLVILPLPACLNPLLYMLFNPHFKDDLGLLRKHAKLWKRSKPRSLASLNSEDAEKQSCDSTQALVANPGTDTAPSTSCGSMDNISVPSNYQMMETCQHSSVTFVHCH</sequence>
<dbReference type="PANTHER" id="PTHR24372">
    <property type="entry name" value="GLYCOPROTEIN HORMONE RECEPTOR"/>
    <property type="match status" value="1"/>
</dbReference>
<evidence type="ECO:0000256" key="8">
    <source>
        <dbReference type="ARBA" id="ARBA00023040"/>
    </source>
</evidence>
<dbReference type="Gene3D" id="1.20.1070.10">
    <property type="entry name" value="Rhodopsin 7-helix transmembrane proteins"/>
    <property type="match status" value="1"/>
</dbReference>